<protein>
    <submittedName>
        <fullName evidence="2">Uncharacterized protein</fullName>
    </submittedName>
</protein>
<feature type="region of interest" description="Disordered" evidence="1">
    <location>
        <begin position="107"/>
        <end position="159"/>
    </location>
</feature>
<feature type="compositionally biased region" description="Polar residues" evidence="1">
    <location>
        <begin position="242"/>
        <end position="256"/>
    </location>
</feature>
<organism evidence="2 3">
    <name type="scientific">Coemansia pectinata</name>
    <dbReference type="NCBI Taxonomy" id="1052879"/>
    <lineage>
        <taxon>Eukaryota</taxon>
        <taxon>Fungi</taxon>
        <taxon>Fungi incertae sedis</taxon>
        <taxon>Zoopagomycota</taxon>
        <taxon>Kickxellomycotina</taxon>
        <taxon>Kickxellomycetes</taxon>
        <taxon>Kickxellales</taxon>
        <taxon>Kickxellaceae</taxon>
        <taxon>Coemansia</taxon>
    </lineage>
</organism>
<dbReference type="EMBL" id="JANBUH010000133">
    <property type="protein sequence ID" value="KAJ2754203.1"/>
    <property type="molecule type" value="Genomic_DNA"/>
</dbReference>
<dbReference type="AlphaFoldDB" id="A0A9W8H1B1"/>
<proteinExistence type="predicted"/>
<feature type="compositionally biased region" description="Basic and acidic residues" evidence="1">
    <location>
        <begin position="179"/>
        <end position="190"/>
    </location>
</feature>
<evidence type="ECO:0000313" key="3">
    <source>
        <dbReference type="Proteomes" id="UP001140011"/>
    </source>
</evidence>
<evidence type="ECO:0000256" key="1">
    <source>
        <dbReference type="SAM" id="MobiDB-lite"/>
    </source>
</evidence>
<comment type="caution">
    <text evidence="2">The sequence shown here is derived from an EMBL/GenBank/DDBJ whole genome shotgun (WGS) entry which is preliminary data.</text>
</comment>
<dbReference type="OrthoDB" id="5545077at2759"/>
<accession>A0A9W8H1B1</accession>
<name>A0A9W8H1B1_9FUNG</name>
<feature type="compositionally biased region" description="Polar residues" evidence="1">
    <location>
        <begin position="211"/>
        <end position="233"/>
    </location>
</feature>
<evidence type="ECO:0000313" key="2">
    <source>
        <dbReference type="EMBL" id="KAJ2754203.1"/>
    </source>
</evidence>
<keyword evidence="3" id="KW-1185">Reference proteome</keyword>
<reference evidence="2" key="1">
    <citation type="submission" date="2022-07" db="EMBL/GenBank/DDBJ databases">
        <title>Phylogenomic reconstructions and comparative analyses of Kickxellomycotina fungi.</title>
        <authorList>
            <person name="Reynolds N.K."/>
            <person name="Stajich J.E."/>
            <person name="Barry K."/>
            <person name="Grigoriev I.V."/>
            <person name="Crous P."/>
            <person name="Smith M.E."/>
        </authorList>
    </citation>
    <scope>NUCLEOTIDE SEQUENCE</scope>
    <source>
        <strain evidence="2">BCRC 34297</strain>
    </source>
</reference>
<feature type="compositionally biased region" description="Basic and acidic residues" evidence="1">
    <location>
        <begin position="127"/>
        <end position="143"/>
    </location>
</feature>
<feature type="region of interest" description="Disordered" evidence="1">
    <location>
        <begin position="175"/>
        <end position="256"/>
    </location>
</feature>
<sequence>MDIAELDRIDEEIDRLFARVAEPGDAAFRDTKHTLVMLQKRVSDTWDVMKRLTNGCARLSHLASVMAGTPTIPVVSNSPAPPTAASAQVADYSAAVPIADSSAAPVLPPHSSSAAPSYEPTLILQSTRDREASEARETREMNRDTPTILPPAPALHIMPTRIRLPQHTRIRPILSSAADKGKGVDTHDEVPTDPLSRKRPRIDMRGDDANAQPSGGYNDEASSNEEPLGSTQPILPYPGTPSIISSRHGSTEQSESMNAIRDSLGFDITFELLDEALGEFPLVPLDALPALYLHIFGRELVLDEICPREFNIKLTSVDGFGY</sequence>
<dbReference type="Proteomes" id="UP001140011">
    <property type="component" value="Unassembled WGS sequence"/>
</dbReference>
<gene>
    <name evidence="2" type="ORF">GGI19_002584</name>
</gene>